<evidence type="ECO:0000313" key="3">
    <source>
        <dbReference type="Proteomes" id="UP000019184"/>
    </source>
</evidence>
<dbReference type="Proteomes" id="UP000019184">
    <property type="component" value="Unassembled WGS sequence"/>
</dbReference>
<evidence type="ECO:0000256" key="1">
    <source>
        <dbReference type="SAM" id="MobiDB-lite"/>
    </source>
</evidence>
<evidence type="ECO:0000313" key="2">
    <source>
        <dbReference type="EMBL" id="CDH43558.1"/>
    </source>
</evidence>
<accession>A0A7U7G8B4</accession>
<name>A0A7U7G8B4_9GAMM</name>
<reference evidence="2 3" key="1">
    <citation type="journal article" date="2014" name="ISME J.">
        <title>Candidatus Competibacter-lineage genomes retrieved from metagenomes reveal functional metabolic diversity.</title>
        <authorList>
            <person name="McIlroy S.J."/>
            <person name="Albertsen M."/>
            <person name="Andresen E.K."/>
            <person name="Saunders A.M."/>
            <person name="Kristiansen R."/>
            <person name="Stokholm-Bjerregaard M."/>
            <person name="Nielsen K.L."/>
            <person name="Nielsen P.H."/>
        </authorList>
    </citation>
    <scope>NUCLEOTIDE SEQUENCE [LARGE SCALE GENOMIC DNA]</scope>
    <source>
        <strain evidence="2 3">Run_B_J11</strain>
    </source>
</reference>
<sequence>MRRPFLHRRHGASLAGQPGAVDHRRGIQEAKHRAVQVTLADAVTDHFNIAQHVGTFLQRRQSCHDCAGAEVKIANNVGIAGSVNQPHRHLLLIGIEAGQVGDLANLYERLALDFIRIAEIVEAGHGGSRLLSFPASGKRVGGEGSFLPSLSGREVGGEGGV</sequence>
<keyword evidence="3" id="KW-1185">Reference proteome</keyword>
<feature type="region of interest" description="Disordered" evidence="1">
    <location>
        <begin position="1"/>
        <end position="21"/>
    </location>
</feature>
<feature type="compositionally biased region" description="Basic residues" evidence="1">
    <location>
        <begin position="1"/>
        <end position="11"/>
    </location>
</feature>
<comment type="caution">
    <text evidence="2">The sequence shown here is derived from an EMBL/GenBank/DDBJ whole genome shotgun (WGS) entry which is preliminary data.</text>
</comment>
<organism evidence="2 3">
    <name type="scientific">Candidatus Contendobacter odensis Run_B_J11</name>
    <dbReference type="NCBI Taxonomy" id="1400861"/>
    <lineage>
        <taxon>Bacteria</taxon>
        <taxon>Pseudomonadati</taxon>
        <taxon>Pseudomonadota</taxon>
        <taxon>Gammaproteobacteria</taxon>
        <taxon>Candidatus Competibacteraceae</taxon>
        <taxon>Candidatus Contendibacter</taxon>
    </lineage>
</organism>
<proteinExistence type="predicted"/>
<protein>
    <submittedName>
        <fullName evidence="2">Uncharacterized protein</fullName>
    </submittedName>
</protein>
<gene>
    <name evidence="2" type="ORF">BN874_1230068</name>
</gene>
<dbReference type="AlphaFoldDB" id="A0A7U7G8B4"/>
<dbReference type="EMBL" id="CBTK010000028">
    <property type="protein sequence ID" value="CDH43558.1"/>
    <property type="molecule type" value="Genomic_DNA"/>
</dbReference>